<evidence type="ECO:0000313" key="3">
    <source>
        <dbReference type="Proteomes" id="UP000473699"/>
    </source>
</evidence>
<reference evidence="2 3" key="1">
    <citation type="submission" date="2019-08" db="EMBL/GenBank/DDBJ databases">
        <title>In-depth cultivation of the pig gut microbiome towards novel bacterial diversity and tailored functional studies.</title>
        <authorList>
            <person name="Wylensek D."/>
            <person name="Hitch T.C.A."/>
            <person name="Clavel T."/>
        </authorList>
    </citation>
    <scope>NUCLEOTIDE SEQUENCE [LARGE SCALE GENOMIC DNA]</scope>
    <source>
        <strain evidence="2 3">SM-530-WT-4B</strain>
    </source>
</reference>
<dbReference type="NCBIfam" id="TIGR02122">
    <property type="entry name" value="TRAP_TAXI"/>
    <property type="match status" value="1"/>
</dbReference>
<keyword evidence="3" id="KW-1185">Reference proteome</keyword>
<feature type="chain" id="PRO_5027036331" evidence="1">
    <location>
        <begin position="23"/>
        <end position="319"/>
    </location>
</feature>
<dbReference type="Proteomes" id="UP000473699">
    <property type="component" value="Unassembled WGS sequence"/>
</dbReference>
<evidence type="ECO:0000256" key="1">
    <source>
        <dbReference type="SAM" id="SignalP"/>
    </source>
</evidence>
<dbReference type="PANTHER" id="PTHR42941:SF1">
    <property type="entry name" value="SLL1037 PROTEIN"/>
    <property type="match status" value="1"/>
</dbReference>
<dbReference type="CDD" id="cd13567">
    <property type="entry name" value="PBP2_TtGluBP"/>
    <property type="match status" value="1"/>
</dbReference>
<sequence length="319" mass="34005">MKKSRVLAVALAGLFAASTAFAASQFIMGTGGTSGTYYPLGGAISQIITDHSGGKVACVAQATGASVENLNLLNAGDIDLALVQNDTADYAKRGVMFFKAPLANVTGICRIYPEHIQVAVNADSAIKSLEDFKGKNISVGAPGSGNEANARQIFGEIGLFDGTNYVGFTPHFLSYAEATSHFKDRLIDGFTFTTGAPNSGIQEIVTTQPLRFLEIKDKLRDDIIAKYPFFAPALIEKGTYSGLDHDVETIAVQACLVARRDMSEDEAYAVTKAIFENLEALGNAHAKGKNLTLEHALDGMTLDIHPGALKYYKEVGLVK</sequence>
<dbReference type="InterPro" id="IPR011852">
    <property type="entry name" value="TRAP_TAXI"/>
</dbReference>
<dbReference type="Pfam" id="PF16868">
    <property type="entry name" value="NMT1_3"/>
    <property type="match status" value="1"/>
</dbReference>
<comment type="caution">
    <text evidence="2">The sequence shown here is derived from an EMBL/GenBank/DDBJ whole genome shotgun (WGS) entry which is preliminary data.</text>
</comment>
<dbReference type="Gene3D" id="3.40.190.10">
    <property type="entry name" value="Periplasmic binding protein-like II"/>
    <property type="match status" value="2"/>
</dbReference>
<dbReference type="AlphaFoldDB" id="A0A6L5Y9D4"/>
<keyword evidence="1" id="KW-0732">Signal</keyword>
<dbReference type="RefSeq" id="WP_154528011.1">
    <property type="nucleotide sequence ID" value="NZ_JAXDZJ010000140.1"/>
</dbReference>
<accession>A0A6L5Y9D4</accession>
<dbReference type="SUPFAM" id="SSF53850">
    <property type="entry name" value="Periplasmic binding protein-like II"/>
    <property type="match status" value="1"/>
</dbReference>
<dbReference type="PANTHER" id="PTHR42941">
    <property type="entry name" value="SLL1037 PROTEIN"/>
    <property type="match status" value="1"/>
</dbReference>
<proteinExistence type="predicted"/>
<feature type="signal peptide" evidence="1">
    <location>
        <begin position="1"/>
        <end position="22"/>
    </location>
</feature>
<evidence type="ECO:0000313" key="2">
    <source>
        <dbReference type="EMBL" id="MST54899.1"/>
    </source>
</evidence>
<dbReference type="EMBL" id="VUNH01000002">
    <property type="protein sequence ID" value="MST54899.1"/>
    <property type="molecule type" value="Genomic_DNA"/>
</dbReference>
<organism evidence="2 3">
    <name type="scientific">Pyramidobacter porci</name>
    <dbReference type="NCBI Taxonomy" id="2605789"/>
    <lineage>
        <taxon>Bacteria</taxon>
        <taxon>Thermotogati</taxon>
        <taxon>Synergistota</taxon>
        <taxon>Synergistia</taxon>
        <taxon>Synergistales</taxon>
        <taxon>Dethiosulfovibrionaceae</taxon>
        <taxon>Pyramidobacter</taxon>
    </lineage>
</organism>
<name>A0A6L5Y9D4_9BACT</name>
<protein>
    <submittedName>
        <fullName evidence="2">TAXI family TRAP transporter solute-binding subunit</fullName>
    </submittedName>
</protein>
<gene>
    <name evidence="2" type="ORF">FYJ74_02380</name>
</gene>